<dbReference type="KEGG" id="kko:Kkor_1404"/>
<dbReference type="Proteomes" id="UP000001231">
    <property type="component" value="Chromosome"/>
</dbReference>
<dbReference type="InterPro" id="IPR006680">
    <property type="entry name" value="Amidohydro-rel"/>
</dbReference>
<keyword evidence="3" id="KW-1185">Reference proteome</keyword>
<dbReference type="GO" id="GO:0016810">
    <property type="term" value="F:hydrolase activity, acting on carbon-nitrogen (but not peptide) bonds"/>
    <property type="evidence" value="ECO:0007669"/>
    <property type="project" value="InterPro"/>
</dbReference>
<reference evidence="2 3" key="1">
    <citation type="journal article" date="2009" name="Stand. Genomic Sci.">
        <title>Complete genome sequence of Kangiella koreensis type strain (SW-125).</title>
        <authorList>
            <person name="Han C."/>
            <person name="Sikorski J."/>
            <person name="Lapidus A."/>
            <person name="Nolan M."/>
            <person name="Glavina Del Rio T."/>
            <person name="Tice H."/>
            <person name="Cheng J.F."/>
            <person name="Lucas S."/>
            <person name="Chen F."/>
            <person name="Copeland A."/>
            <person name="Ivanova N."/>
            <person name="Mavromatis K."/>
            <person name="Ovchinnikova G."/>
            <person name="Pati A."/>
            <person name="Bruce D."/>
            <person name="Goodwin L."/>
            <person name="Pitluck S."/>
            <person name="Chen A."/>
            <person name="Palaniappan K."/>
            <person name="Land M."/>
            <person name="Hauser L."/>
            <person name="Chang Y.J."/>
            <person name="Jeffries C.D."/>
            <person name="Chain P."/>
            <person name="Saunders E."/>
            <person name="Brettin T."/>
            <person name="Goker M."/>
            <person name="Tindall B.J."/>
            <person name="Bristow J."/>
            <person name="Eisen J.A."/>
            <person name="Markowitz V."/>
            <person name="Hugenholtz P."/>
            <person name="Kyrpides N.C."/>
            <person name="Klenk H.P."/>
            <person name="Detter J.C."/>
        </authorList>
    </citation>
    <scope>NUCLEOTIDE SEQUENCE [LARGE SCALE GENOMIC DNA]</scope>
    <source>
        <strain evidence="3">DSM 16069 / KCTC 12182 / SW-125</strain>
    </source>
</reference>
<dbReference type="HOGENOM" id="CLU_046987_1_0_6"/>
<organism evidence="2 3">
    <name type="scientific">Kangiella koreensis (strain DSM 16069 / JCM 12317 / KCTC 12182 / SW-125)</name>
    <dbReference type="NCBI Taxonomy" id="523791"/>
    <lineage>
        <taxon>Bacteria</taxon>
        <taxon>Pseudomonadati</taxon>
        <taxon>Pseudomonadota</taxon>
        <taxon>Gammaproteobacteria</taxon>
        <taxon>Kangiellales</taxon>
        <taxon>Kangiellaceae</taxon>
        <taxon>Kangiella</taxon>
    </lineage>
</organism>
<evidence type="ECO:0000313" key="3">
    <source>
        <dbReference type="Proteomes" id="UP000001231"/>
    </source>
</evidence>
<sequence>MSLLTAKTLIKPIVATLSVISLMVSVSNAETTLIKGAKIHTMSPQGVLETGDVLIEDGVIKSVADDLSMQADNIIDGKGKVLTPGIFALINQIGLVELGSLDQTADMATENEEQGASFRVDKVFNHNSTLIPVNRSNGVTRTLIAPSLGYYIFAGRGAIMSLDGDYNALIAKDVAIFAAFGERAADMSGGSRASTLHQLNQALDEARIYKNNRSAIELGEFRELHYSIDDLRALQAVIDKKVPLIISANRESDLLTLLDFAKQQNINIAFAGAAEAWRVAKQITEADAAVFVDPMDNLPSSFESLGKRYDNAAILSKAGVKVMFLGQGFLDSHNAYTVRQSAGNAVAYGMDYDKALAAMITMPASYFGGDDAYGKIAEGFKAELVLWSGDPLEVTTLSEQVWIDGKATSMENRSTKLRDRYKALDTDKNTGYRK</sequence>
<accession>C7RC24</accession>
<name>C7RC24_KANKD</name>
<feature type="domain" description="Amidohydrolase-related" evidence="1">
    <location>
        <begin position="275"/>
        <end position="396"/>
    </location>
</feature>
<dbReference type="InParanoid" id="C7RC24"/>
<dbReference type="PANTHER" id="PTHR43135:SF3">
    <property type="entry name" value="ALPHA-D-RIBOSE 1-METHYLPHOSPHONATE 5-TRIPHOSPHATE DIPHOSPHATASE"/>
    <property type="match status" value="1"/>
</dbReference>
<dbReference type="Gene3D" id="3.20.20.140">
    <property type="entry name" value="Metal-dependent hydrolases"/>
    <property type="match status" value="1"/>
</dbReference>
<dbReference type="STRING" id="523791.Kkor_1404"/>
<dbReference type="OrthoDB" id="783596at2"/>
<dbReference type="eggNOG" id="COG1228">
    <property type="taxonomic scope" value="Bacteria"/>
</dbReference>
<dbReference type="InterPro" id="IPR011059">
    <property type="entry name" value="Metal-dep_hydrolase_composite"/>
</dbReference>
<dbReference type="AlphaFoldDB" id="C7RC24"/>
<dbReference type="EMBL" id="CP001707">
    <property type="protein sequence ID" value="ACV26816.1"/>
    <property type="molecule type" value="Genomic_DNA"/>
</dbReference>
<evidence type="ECO:0000259" key="1">
    <source>
        <dbReference type="Pfam" id="PF01979"/>
    </source>
</evidence>
<dbReference type="PANTHER" id="PTHR43135">
    <property type="entry name" value="ALPHA-D-RIBOSE 1-METHYLPHOSPHONATE 5-TRIPHOSPHATE DIPHOSPHATASE"/>
    <property type="match status" value="1"/>
</dbReference>
<dbReference type="SUPFAM" id="SSF51338">
    <property type="entry name" value="Composite domain of metallo-dependent hydrolases"/>
    <property type="match status" value="1"/>
</dbReference>
<evidence type="ECO:0000313" key="2">
    <source>
        <dbReference type="EMBL" id="ACV26816.1"/>
    </source>
</evidence>
<protein>
    <submittedName>
        <fullName evidence="2">Imidazolonepropionase</fullName>
    </submittedName>
</protein>
<proteinExistence type="predicted"/>
<dbReference type="Gene3D" id="2.30.40.10">
    <property type="entry name" value="Urease, subunit C, domain 1"/>
    <property type="match status" value="1"/>
</dbReference>
<dbReference type="Pfam" id="PF01979">
    <property type="entry name" value="Amidohydro_1"/>
    <property type="match status" value="1"/>
</dbReference>
<dbReference type="InterPro" id="IPR051781">
    <property type="entry name" value="Metallo-dep_Hydrolase"/>
</dbReference>
<dbReference type="RefSeq" id="WP_012801330.1">
    <property type="nucleotide sequence ID" value="NC_013166.1"/>
</dbReference>
<gene>
    <name evidence="2" type="ordered locus">Kkor_1404</name>
</gene>